<gene>
    <name evidence="1" type="ORF">DFR71_3527</name>
</gene>
<keyword evidence="2" id="KW-1185">Reference proteome</keyword>
<dbReference type="RefSeq" id="WP_067446819.1">
    <property type="nucleotide sequence ID" value="NZ_SMFR01000002.1"/>
</dbReference>
<accession>A0A4V6NCQ7</accession>
<comment type="caution">
    <text evidence="1">The sequence shown here is derived from an EMBL/GenBank/DDBJ whole genome shotgun (WGS) entry which is preliminary data.</text>
</comment>
<name>A0A4V6NCQ7_9NOCA</name>
<evidence type="ECO:0000313" key="1">
    <source>
        <dbReference type="EMBL" id="TCJ97485.1"/>
    </source>
</evidence>
<evidence type="ECO:0000313" key="2">
    <source>
        <dbReference type="Proteomes" id="UP000294856"/>
    </source>
</evidence>
<proteinExistence type="predicted"/>
<dbReference type="Proteomes" id="UP000294856">
    <property type="component" value="Unassembled WGS sequence"/>
</dbReference>
<sequence length="222" mass="24317">MGLENEEFDCADPPLAISPTEARRYWSDHRHHDCELGAAAWEVLAGSRGRPWSDTPHPNTPRDWLTAYRHRGLPTEFTADATGVDLVCDDTVTALLVPAGLAAATYDHTALAVPTLATAPPYVPLHRWAMLTRTAPVSDDATSALADLHITVLAPGDRLRLPTGPSTRLDPPRYWHEWPRRSVAGKPHLVRLLQVANLALATGAVGRRLTSTDGRLVVLRNR</sequence>
<dbReference type="AlphaFoldDB" id="A0A4V6NCQ7"/>
<dbReference type="OrthoDB" id="4554720at2"/>
<dbReference type="EMBL" id="SMFR01000002">
    <property type="protein sequence ID" value="TCJ97485.1"/>
    <property type="molecule type" value="Genomic_DNA"/>
</dbReference>
<protein>
    <submittedName>
        <fullName evidence="1">Uncharacterized protein</fullName>
    </submittedName>
</protein>
<organism evidence="1 2">
    <name type="scientific">Nocardia alba</name>
    <dbReference type="NCBI Taxonomy" id="225051"/>
    <lineage>
        <taxon>Bacteria</taxon>
        <taxon>Bacillati</taxon>
        <taxon>Actinomycetota</taxon>
        <taxon>Actinomycetes</taxon>
        <taxon>Mycobacteriales</taxon>
        <taxon>Nocardiaceae</taxon>
        <taxon>Nocardia</taxon>
    </lineage>
</organism>
<reference evidence="1 2" key="1">
    <citation type="submission" date="2019-03" db="EMBL/GenBank/DDBJ databases">
        <title>Genomic Encyclopedia of Type Strains, Phase IV (KMG-IV): sequencing the most valuable type-strain genomes for metagenomic binning, comparative biology and taxonomic classification.</title>
        <authorList>
            <person name="Goeker M."/>
        </authorList>
    </citation>
    <scope>NUCLEOTIDE SEQUENCE [LARGE SCALE GENOMIC DNA]</scope>
    <source>
        <strain evidence="1 2">DSM 44684</strain>
    </source>
</reference>